<sequence>MKPPTIISWPGGRVTNLEQERRGEKGFLGSAMAPLIFVRLNGLEGVEGKNRTQRARRRHGEHREGMLFRFTIGSHLV</sequence>
<reference evidence="1" key="1">
    <citation type="submission" date="2016-01" db="EMBL/GenBank/DDBJ databases">
        <authorList>
            <person name="Mcilroy J.S."/>
            <person name="Karst M S."/>
            <person name="Albertsen M."/>
        </authorList>
    </citation>
    <scope>NUCLEOTIDE SEQUENCE</scope>
    <source>
        <strain evidence="1">Cfx-K</strain>
    </source>
</reference>
<gene>
    <name evidence="1" type="ORF">CFX0092_A2518</name>
</gene>
<dbReference type="AlphaFoldDB" id="A0A160T331"/>
<dbReference type="Proteomes" id="UP000215027">
    <property type="component" value="Chromosome I"/>
</dbReference>
<evidence type="ECO:0000313" key="1">
    <source>
        <dbReference type="EMBL" id="CUS04396.2"/>
    </source>
</evidence>
<dbReference type="KEGG" id="pbf:CFX0092_A2518"/>
<protein>
    <submittedName>
        <fullName evidence="1">Uncharacterized protein</fullName>
    </submittedName>
</protein>
<accession>A0A160T331</accession>
<evidence type="ECO:0000313" key="2">
    <source>
        <dbReference type="Proteomes" id="UP000215027"/>
    </source>
</evidence>
<organism evidence="1 2">
    <name type="scientific">Candidatus Promineifilum breve</name>
    <dbReference type="NCBI Taxonomy" id="1806508"/>
    <lineage>
        <taxon>Bacteria</taxon>
        <taxon>Bacillati</taxon>
        <taxon>Chloroflexota</taxon>
        <taxon>Ardenticatenia</taxon>
        <taxon>Candidatus Promineifilales</taxon>
        <taxon>Candidatus Promineifilaceae</taxon>
        <taxon>Candidatus Promineifilum</taxon>
    </lineage>
</organism>
<keyword evidence="2" id="KW-1185">Reference proteome</keyword>
<dbReference type="EMBL" id="LN890655">
    <property type="protein sequence ID" value="CUS04396.2"/>
    <property type="molecule type" value="Genomic_DNA"/>
</dbReference>
<name>A0A160T331_9CHLR</name>
<proteinExistence type="predicted"/>